<evidence type="ECO:0000256" key="1">
    <source>
        <dbReference type="SAM" id="MobiDB-lite"/>
    </source>
</evidence>
<protein>
    <submittedName>
        <fullName evidence="2">Uncharacterized protein</fullName>
    </submittedName>
</protein>
<name>A0A8J7W804_9RHOB</name>
<sequence length="82" mass="8766">MGSLTGIVILCALILVVAGLRAVQAVRDDRERGTRGSEPGKGFHVIDASYHSGGSGGGHSTQYRVPRDPQDYARLFIPKDKS</sequence>
<dbReference type="AlphaFoldDB" id="A0A8J7W804"/>
<proteinExistence type="predicted"/>
<comment type="caution">
    <text evidence="2">The sequence shown here is derived from an EMBL/GenBank/DDBJ whole genome shotgun (WGS) entry which is preliminary data.</text>
</comment>
<feature type="region of interest" description="Disordered" evidence="1">
    <location>
        <begin position="28"/>
        <end position="67"/>
    </location>
</feature>
<dbReference type="Proteomes" id="UP000681356">
    <property type="component" value="Unassembled WGS sequence"/>
</dbReference>
<dbReference type="RefSeq" id="WP_212534639.1">
    <property type="nucleotide sequence ID" value="NZ_JAGTUU010000001.1"/>
</dbReference>
<gene>
    <name evidence="2" type="ORF">KB874_00840</name>
</gene>
<keyword evidence="3" id="KW-1185">Reference proteome</keyword>
<evidence type="ECO:0000313" key="2">
    <source>
        <dbReference type="EMBL" id="MBS0122665.1"/>
    </source>
</evidence>
<evidence type="ECO:0000313" key="3">
    <source>
        <dbReference type="Proteomes" id="UP000681356"/>
    </source>
</evidence>
<reference evidence="2" key="1">
    <citation type="submission" date="2021-04" db="EMBL/GenBank/DDBJ databases">
        <authorList>
            <person name="Yoon J."/>
        </authorList>
    </citation>
    <scope>NUCLEOTIDE SEQUENCE</scope>
    <source>
        <strain evidence="2">KMU-90</strain>
    </source>
</reference>
<organism evidence="2 3">
    <name type="scientific">Thetidibacter halocola</name>
    <dbReference type="NCBI Taxonomy" id="2827239"/>
    <lineage>
        <taxon>Bacteria</taxon>
        <taxon>Pseudomonadati</taxon>
        <taxon>Pseudomonadota</taxon>
        <taxon>Alphaproteobacteria</taxon>
        <taxon>Rhodobacterales</taxon>
        <taxon>Roseobacteraceae</taxon>
        <taxon>Thetidibacter</taxon>
    </lineage>
</organism>
<accession>A0A8J7W804</accession>
<dbReference type="EMBL" id="JAGTUU010000001">
    <property type="protein sequence ID" value="MBS0122665.1"/>
    <property type="molecule type" value="Genomic_DNA"/>
</dbReference>